<evidence type="ECO:0000313" key="1">
    <source>
        <dbReference type="EMBL" id="KAJ8501350.1"/>
    </source>
</evidence>
<sequence>MVGLTVGFWQPVSCPFVATGHGERGNPEPLPCSRSSSLRHPAMACSRPFLMDSLAGRDLDDSTKEQTRDLSHWKGIDDQEKEISEGSNLSFFLSASLTAGGYSAWAEQASHQAVS</sequence>
<dbReference type="Proteomes" id="UP001222027">
    <property type="component" value="Unassembled WGS sequence"/>
</dbReference>
<comment type="caution">
    <text evidence="1">The sequence shown here is derived from an EMBL/GenBank/DDBJ whole genome shotgun (WGS) entry which is preliminary data.</text>
</comment>
<dbReference type="EMBL" id="JAQQAF010000003">
    <property type="protein sequence ID" value="KAJ8501350.1"/>
    <property type="molecule type" value="Genomic_DNA"/>
</dbReference>
<keyword evidence="2" id="KW-1185">Reference proteome</keyword>
<dbReference type="AlphaFoldDB" id="A0AAV8Q6L4"/>
<gene>
    <name evidence="1" type="ORF">OPV22_011902</name>
</gene>
<organism evidence="1 2">
    <name type="scientific">Ensete ventricosum</name>
    <name type="common">Abyssinian banana</name>
    <name type="synonym">Musa ensete</name>
    <dbReference type="NCBI Taxonomy" id="4639"/>
    <lineage>
        <taxon>Eukaryota</taxon>
        <taxon>Viridiplantae</taxon>
        <taxon>Streptophyta</taxon>
        <taxon>Embryophyta</taxon>
        <taxon>Tracheophyta</taxon>
        <taxon>Spermatophyta</taxon>
        <taxon>Magnoliopsida</taxon>
        <taxon>Liliopsida</taxon>
        <taxon>Zingiberales</taxon>
        <taxon>Musaceae</taxon>
        <taxon>Ensete</taxon>
    </lineage>
</organism>
<accession>A0AAV8Q6L4</accession>
<evidence type="ECO:0000313" key="2">
    <source>
        <dbReference type="Proteomes" id="UP001222027"/>
    </source>
</evidence>
<name>A0AAV8Q6L4_ENSVE</name>
<reference evidence="1 2" key="1">
    <citation type="submission" date="2022-12" db="EMBL/GenBank/DDBJ databases">
        <title>Chromosome-scale assembly of the Ensete ventricosum genome.</title>
        <authorList>
            <person name="Dussert Y."/>
            <person name="Stocks J."/>
            <person name="Wendawek A."/>
            <person name="Woldeyes F."/>
            <person name="Nichols R.A."/>
            <person name="Borrell J.S."/>
        </authorList>
    </citation>
    <scope>NUCLEOTIDE SEQUENCE [LARGE SCALE GENOMIC DNA]</scope>
    <source>
        <strain evidence="2">cv. Maze</strain>
        <tissue evidence="1">Seeds</tissue>
    </source>
</reference>
<proteinExistence type="predicted"/>
<protein>
    <submittedName>
        <fullName evidence="1">Uncharacterized protein</fullName>
    </submittedName>
</protein>